<evidence type="ECO:0008006" key="3">
    <source>
        <dbReference type="Google" id="ProtNLM"/>
    </source>
</evidence>
<dbReference type="EMBL" id="JBITGY010000001">
    <property type="protein sequence ID" value="MFI6495989.1"/>
    <property type="molecule type" value="Genomic_DNA"/>
</dbReference>
<sequence>MAKPITVSVTIKVTLDEAAQESWMESFGVEREELRDDVKRYFGNAATGDDFRERIGAPLKIEWK</sequence>
<keyword evidence="2" id="KW-1185">Reference proteome</keyword>
<organism evidence="1 2">
    <name type="scientific">Nonomuraea typhae</name>
    <dbReference type="NCBI Taxonomy" id="2603600"/>
    <lineage>
        <taxon>Bacteria</taxon>
        <taxon>Bacillati</taxon>
        <taxon>Actinomycetota</taxon>
        <taxon>Actinomycetes</taxon>
        <taxon>Streptosporangiales</taxon>
        <taxon>Streptosporangiaceae</taxon>
        <taxon>Nonomuraea</taxon>
    </lineage>
</organism>
<protein>
    <recommendedName>
        <fullName evidence="3">Antitoxin</fullName>
    </recommendedName>
</protein>
<proteinExistence type="predicted"/>
<dbReference type="RefSeq" id="WP_397077835.1">
    <property type="nucleotide sequence ID" value="NZ_JBITGY010000001.1"/>
</dbReference>
<evidence type="ECO:0000313" key="1">
    <source>
        <dbReference type="EMBL" id="MFI6495989.1"/>
    </source>
</evidence>
<dbReference type="Proteomes" id="UP001612741">
    <property type="component" value="Unassembled WGS sequence"/>
</dbReference>
<reference evidence="1 2" key="1">
    <citation type="submission" date="2024-10" db="EMBL/GenBank/DDBJ databases">
        <title>The Natural Products Discovery Center: Release of the First 8490 Sequenced Strains for Exploring Actinobacteria Biosynthetic Diversity.</title>
        <authorList>
            <person name="Kalkreuter E."/>
            <person name="Kautsar S.A."/>
            <person name="Yang D."/>
            <person name="Bader C.D."/>
            <person name="Teijaro C.N."/>
            <person name="Fluegel L."/>
            <person name="Davis C.M."/>
            <person name="Simpson J.R."/>
            <person name="Lauterbach L."/>
            <person name="Steele A.D."/>
            <person name="Gui C."/>
            <person name="Meng S."/>
            <person name="Li G."/>
            <person name="Viehrig K."/>
            <person name="Ye F."/>
            <person name="Su P."/>
            <person name="Kiefer A.F."/>
            <person name="Nichols A."/>
            <person name="Cepeda A.J."/>
            <person name="Yan W."/>
            <person name="Fan B."/>
            <person name="Jiang Y."/>
            <person name="Adhikari A."/>
            <person name="Zheng C.-J."/>
            <person name="Schuster L."/>
            <person name="Cowan T.M."/>
            <person name="Smanski M.J."/>
            <person name="Chevrette M.G."/>
            <person name="De Carvalho L.P.S."/>
            <person name="Shen B."/>
        </authorList>
    </citation>
    <scope>NUCLEOTIDE SEQUENCE [LARGE SCALE GENOMIC DNA]</scope>
    <source>
        <strain evidence="1 2">NPDC050545</strain>
    </source>
</reference>
<name>A0ABW7YKX1_9ACTN</name>
<evidence type="ECO:0000313" key="2">
    <source>
        <dbReference type="Proteomes" id="UP001612741"/>
    </source>
</evidence>
<comment type="caution">
    <text evidence="1">The sequence shown here is derived from an EMBL/GenBank/DDBJ whole genome shotgun (WGS) entry which is preliminary data.</text>
</comment>
<gene>
    <name evidence="1" type="ORF">ACIBG2_01310</name>
</gene>
<accession>A0ABW7YKX1</accession>